<dbReference type="Proteomes" id="UP001174932">
    <property type="component" value="Unassembled WGS sequence"/>
</dbReference>
<dbReference type="Pfam" id="PF01258">
    <property type="entry name" value="zf-dskA_traR"/>
    <property type="match status" value="1"/>
</dbReference>
<dbReference type="PROSITE" id="PS51128">
    <property type="entry name" value="ZF_DKSA_2"/>
    <property type="match status" value="1"/>
</dbReference>
<keyword evidence="9" id="KW-1185">Reference proteome</keyword>
<feature type="zinc finger region" description="dksA C4-type" evidence="4">
    <location>
        <begin position="79"/>
        <end position="103"/>
    </location>
</feature>
<evidence type="ECO:0000256" key="2">
    <source>
        <dbReference type="ARBA" id="ARBA00022771"/>
    </source>
</evidence>
<sequence length="107" mass="11648">MPDTDHYKSILIARKAELQGRLRQIETDLDEPTSADSEERAVELEDDEVLESMGQAGLAELRAVEAALGRIEKGTFGTCARCGGPIAEARLKLVPHAAICEQCIRAQ</sequence>
<reference evidence="8" key="2">
    <citation type="submission" date="2023-07" db="EMBL/GenBank/DDBJ databases">
        <authorList>
            <person name="Shen H."/>
        </authorList>
    </citation>
    <scope>NUCLEOTIDE SEQUENCE</scope>
    <source>
        <strain evidence="8">TNR-22</strain>
    </source>
</reference>
<dbReference type="SUPFAM" id="SSF109635">
    <property type="entry name" value="DnaK suppressor protein DksA, alpha-hairpin domain"/>
    <property type="match status" value="1"/>
</dbReference>
<comment type="caution">
    <text evidence="8">The sequence shown here is derived from an EMBL/GenBank/DDBJ whole genome shotgun (WGS) entry which is preliminary data.</text>
</comment>
<feature type="domain" description="DnaK suppressor protein-like N-terminal" evidence="7">
    <location>
        <begin position="7"/>
        <end position="71"/>
    </location>
</feature>
<proteinExistence type="predicted"/>
<dbReference type="Pfam" id="PF21173">
    <property type="entry name" value="DksA-like_N"/>
    <property type="match status" value="1"/>
</dbReference>
<evidence type="ECO:0000256" key="1">
    <source>
        <dbReference type="ARBA" id="ARBA00022723"/>
    </source>
</evidence>
<dbReference type="InterPro" id="IPR037187">
    <property type="entry name" value="DnaK_N"/>
</dbReference>
<reference evidence="8" key="1">
    <citation type="journal article" date="2015" name="Int. J. Syst. Evol. Microbiol.">
        <title>Rhizobium alvei sp. nov., isolated from a freshwater river.</title>
        <authorList>
            <person name="Sheu S.Y."/>
            <person name="Huang H.W."/>
            <person name="Young C.C."/>
            <person name="Chen W.M."/>
        </authorList>
    </citation>
    <scope>NUCLEOTIDE SEQUENCE</scope>
    <source>
        <strain evidence="8">TNR-22</strain>
    </source>
</reference>
<dbReference type="InterPro" id="IPR000962">
    <property type="entry name" value="Znf_DskA_TraR"/>
</dbReference>
<dbReference type="Gene3D" id="1.20.120.910">
    <property type="entry name" value="DksA, coiled-coil domain"/>
    <property type="match status" value="1"/>
</dbReference>
<name>A0ABT8YH23_9HYPH</name>
<dbReference type="InterPro" id="IPR048487">
    <property type="entry name" value="DksA-like_N"/>
</dbReference>
<keyword evidence="2" id="KW-0863">Zinc-finger</keyword>
<accession>A0ABT8YH23</accession>
<keyword evidence="3" id="KW-0862">Zinc</keyword>
<gene>
    <name evidence="8" type="ORF">Q4481_01990</name>
</gene>
<feature type="domain" description="Zinc finger DksA/TraR C4-type" evidence="6">
    <location>
        <begin position="74"/>
        <end position="103"/>
    </location>
</feature>
<protein>
    <submittedName>
        <fullName evidence="8">TraR/DksA C4-type zinc finger protein</fullName>
    </submittedName>
</protein>
<evidence type="ECO:0000259" key="6">
    <source>
        <dbReference type="Pfam" id="PF01258"/>
    </source>
</evidence>
<evidence type="ECO:0000256" key="5">
    <source>
        <dbReference type="SAM" id="MobiDB-lite"/>
    </source>
</evidence>
<dbReference type="SUPFAM" id="SSF57716">
    <property type="entry name" value="Glucocorticoid receptor-like (DNA-binding domain)"/>
    <property type="match status" value="1"/>
</dbReference>
<evidence type="ECO:0000256" key="3">
    <source>
        <dbReference type="ARBA" id="ARBA00022833"/>
    </source>
</evidence>
<dbReference type="PANTHER" id="PTHR33823">
    <property type="entry name" value="RNA POLYMERASE-BINDING TRANSCRIPTION FACTOR DKSA-RELATED"/>
    <property type="match status" value="1"/>
</dbReference>
<organism evidence="8 9">
    <name type="scientific">Rhizobium alvei</name>
    <dbReference type="NCBI Taxonomy" id="1132659"/>
    <lineage>
        <taxon>Bacteria</taxon>
        <taxon>Pseudomonadati</taxon>
        <taxon>Pseudomonadota</taxon>
        <taxon>Alphaproteobacteria</taxon>
        <taxon>Hyphomicrobiales</taxon>
        <taxon>Rhizobiaceae</taxon>
        <taxon>Rhizobium/Agrobacterium group</taxon>
        <taxon>Rhizobium</taxon>
    </lineage>
</organism>
<keyword evidence="1" id="KW-0479">Metal-binding</keyword>
<evidence type="ECO:0000313" key="8">
    <source>
        <dbReference type="EMBL" id="MDO6962707.1"/>
    </source>
</evidence>
<feature type="region of interest" description="Disordered" evidence="5">
    <location>
        <begin position="26"/>
        <end position="45"/>
    </location>
</feature>
<dbReference type="EMBL" id="JAUOZU010000001">
    <property type="protein sequence ID" value="MDO6962707.1"/>
    <property type="molecule type" value="Genomic_DNA"/>
</dbReference>
<dbReference type="RefSeq" id="WP_304374588.1">
    <property type="nucleotide sequence ID" value="NZ_JAUOZU010000001.1"/>
</dbReference>
<evidence type="ECO:0000256" key="4">
    <source>
        <dbReference type="PROSITE-ProRule" id="PRU00510"/>
    </source>
</evidence>
<evidence type="ECO:0000313" key="9">
    <source>
        <dbReference type="Proteomes" id="UP001174932"/>
    </source>
</evidence>
<dbReference type="PANTHER" id="PTHR33823:SF4">
    <property type="entry name" value="GENERAL STRESS PROTEIN 16O"/>
    <property type="match status" value="1"/>
</dbReference>
<evidence type="ECO:0000259" key="7">
    <source>
        <dbReference type="Pfam" id="PF21173"/>
    </source>
</evidence>